<dbReference type="RefSeq" id="WP_168142876.1">
    <property type="nucleotide sequence ID" value="NZ_CP038799.1"/>
</dbReference>
<dbReference type="EMBL" id="CP038799">
    <property type="protein sequence ID" value="QIV82356.1"/>
    <property type="molecule type" value="Genomic_DNA"/>
</dbReference>
<proteinExistence type="predicted"/>
<feature type="region of interest" description="Disordered" evidence="1">
    <location>
        <begin position="1"/>
        <end position="23"/>
    </location>
</feature>
<evidence type="ECO:0000256" key="1">
    <source>
        <dbReference type="SAM" id="MobiDB-lite"/>
    </source>
</evidence>
<sequence>MTDTVTPENTANTAAPAPAPAPDSFIDAEIVPVVDDAAEVESDIRRRALAIREALERQLGAGQGLSEELLGAATDAGVALVESPATLIAAVRGGATLPAAFGETGDTVGDFVAAAGSRIRTAVGEYVGRQAVLPNAVVVGAAEVAGALVRAQGELASCAVDGAFAVATTASHRGDVRDAIDREWSEFNATAVELRDTVEARVSVARQSIRDAIT</sequence>
<dbReference type="AlphaFoldDB" id="A0A6H0S5B0"/>
<dbReference type="Proteomes" id="UP000501849">
    <property type="component" value="Chromosome"/>
</dbReference>
<reference evidence="2 3" key="1">
    <citation type="submission" date="2019-04" db="EMBL/GenBank/DDBJ databases">
        <title>Draft, Whole-Genome Sequence of the Anthracene-degrading Mycobacterium frederiksbergense LB501T, Isolated from a Polycyclic Aromatic Hydrocarbon (PAH)-Contaminated Soil.</title>
        <authorList>
            <person name="Augelletti F."/>
        </authorList>
    </citation>
    <scope>NUCLEOTIDE SEQUENCE [LARGE SCALE GENOMIC DNA]</scope>
    <source>
        <strain evidence="2 3">LB 501T</strain>
    </source>
</reference>
<evidence type="ECO:0000313" key="3">
    <source>
        <dbReference type="Proteomes" id="UP000501849"/>
    </source>
</evidence>
<gene>
    <name evidence="2" type="ORF">EXE63_16815</name>
</gene>
<name>A0A6H0S5B0_9MYCO</name>
<dbReference type="KEGG" id="mfre:EXE63_16815"/>
<keyword evidence="3" id="KW-1185">Reference proteome</keyword>
<organism evidence="2 3">
    <name type="scientific">Mycolicibacterium frederiksbergense</name>
    <dbReference type="NCBI Taxonomy" id="117567"/>
    <lineage>
        <taxon>Bacteria</taxon>
        <taxon>Bacillati</taxon>
        <taxon>Actinomycetota</taxon>
        <taxon>Actinomycetes</taxon>
        <taxon>Mycobacteriales</taxon>
        <taxon>Mycobacteriaceae</taxon>
        <taxon>Mycolicibacterium</taxon>
    </lineage>
</organism>
<protein>
    <submittedName>
        <fullName evidence="2">Uncharacterized protein</fullName>
    </submittedName>
</protein>
<evidence type="ECO:0000313" key="2">
    <source>
        <dbReference type="EMBL" id="QIV82356.1"/>
    </source>
</evidence>
<accession>A0A6H0S5B0</accession>